<dbReference type="RefSeq" id="WP_089671738.1">
    <property type="nucleotide sequence ID" value="NZ_CP024845.1"/>
</dbReference>
<proteinExistence type="predicted"/>
<name>A0A1H6TME3_9EURY</name>
<accession>A0A2H4PZS5</accession>
<dbReference type="Pfam" id="PF18545">
    <property type="entry name" value="HalOD1"/>
    <property type="match status" value="1"/>
</dbReference>
<dbReference type="OrthoDB" id="199137at2157"/>
<accession>A0A1H6TME3</accession>
<keyword evidence="3" id="KW-1185">Reference proteome</keyword>
<gene>
    <name evidence="2" type="ORF">SAMN05444271_107144</name>
</gene>
<protein>
    <recommendedName>
        <fullName evidence="1">Halobacterial output domain-containing protein</fullName>
    </recommendedName>
</protein>
<dbReference type="KEGG" id="hae:halTADL_0837"/>
<evidence type="ECO:0000259" key="1">
    <source>
        <dbReference type="Pfam" id="PF18545"/>
    </source>
</evidence>
<dbReference type="AlphaFoldDB" id="A0A1H6TME3"/>
<sequence length="97" mass="10362">MSNAAVQGEGELHYVTQYSPAQSRSITEVVIEALAAVSGEDPLDLPPLYEAVDPDALELIVREPNAAPQRSCFIGFSVGDWGVIVTGSGEIQVYAQR</sequence>
<dbReference type="Proteomes" id="UP000198888">
    <property type="component" value="Unassembled WGS sequence"/>
</dbReference>
<evidence type="ECO:0000313" key="2">
    <source>
        <dbReference type="EMBL" id="SEI76922.1"/>
    </source>
</evidence>
<dbReference type="InterPro" id="IPR040624">
    <property type="entry name" value="HalOD1"/>
</dbReference>
<feature type="domain" description="Halobacterial output" evidence="1">
    <location>
        <begin position="23"/>
        <end position="94"/>
    </location>
</feature>
<evidence type="ECO:0000313" key="3">
    <source>
        <dbReference type="Proteomes" id="UP000198888"/>
    </source>
</evidence>
<dbReference type="EMBL" id="FNYR01000007">
    <property type="protein sequence ID" value="SEI76922.1"/>
    <property type="molecule type" value="Genomic_DNA"/>
</dbReference>
<organism evidence="2 3">
    <name type="scientific">Halohasta litchfieldiae</name>
    <dbReference type="NCBI Taxonomy" id="1073996"/>
    <lineage>
        <taxon>Archaea</taxon>
        <taxon>Methanobacteriati</taxon>
        <taxon>Methanobacteriota</taxon>
        <taxon>Stenosarchaea group</taxon>
        <taxon>Halobacteria</taxon>
        <taxon>Halobacteriales</taxon>
        <taxon>Haloferacaceae</taxon>
        <taxon>Halohasta</taxon>
    </lineage>
</organism>
<reference evidence="2 3" key="1">
    <citation type="submission" date="2016-10" db="EMBL/GenBank/DDBJ databases">
        <authorList>
            <person name="de Groot N.N."/>
        </authorList>
    </citation>
    <scope>NUCLEOTIDE SEQUENCE [LARGE SCALE GENOMIC DNA]</scope>
    <source>
        <strain evidence="2 3">DSM 22187</strain>
    </source>
</reference>
<dbReference type="GeneID" id="35001651"/>